<dbReference type="InterPro" id="IPR051511">
    <property type="entry name" value="MitoQC_Scaffold_Kinases"/>
</dbReference>
<proteinExistence type="inferred from homology"/>
<feature type="region of interest" description="Disordered" evidence="2">
    <location>
        <begin position="217"/>
        <end position="251"/>
    </location>
</feature>
<feature type="compositionally biased region" description="Low complexity" evidence="2">
    <location>
        <begin position="835"/>
        <end position="856"/>
    </location>
</feature>
<feature type="compositionally biased region" description="Polar residues" evidence="2">
    <location>
        <begin position="751"/>
        <end position="771"/>
    </location>
</feature>
<evidence type="ECO:0008006" key="5">
    <source>
        <dbReference type="Google" id="ProtNLM"/>
    </source>
</evidence>
<dbReference type="PANTHER" id="PTHR22972:SF8">
    <property type="entry name" value="PROTEIN KINASE DOMAIN-CONTAINING PROTEIN"/>
    <property type="match status" value="1"/>
</dbReference>
<reference evidence="3" key="2">
    <citation type="submission" date="2025-09" db="UniProtKB">
        <authorList>
            <consortium name="Ensembl"/>
        </authorList>
    </citation>
    <scope>IDENTIFICATION</scope>
</reference>
<dbReference type="GO" id="GO:0004672">
    <property type="term" value="F:protein kinase activity"/>
    <property type="evidence" value="ECO:0007669"/>
    <property type="project" value="TreeGrafter"/>
</dbReference>
<evidence type="ECO:0000256" key="1">
    <source>
        <dbReference type="ARBA" id="ARBA00038349"/>
    </source>
</evidence>
<evidence type="ECO:0000313" key="4">
    <source>
        <dbReference type="Proteomes" id="UP000694388"/>
    </source>
</evidence>
<dbReference type="PANTHER" id="PTHR22972">
    <property type="entry name" value="SERINE/THREONINE PROTEIN KINASE"/>
    <property type="match status" value="1"/>
</dbReference>
<feature type="compositionally biased region" description="Basic and acidic residues" evidence="2">
    <location>
        <begin position="224"/>
        <end position="240"/>
    </location>
</feature>
<keyword evidence="4" id="KW-1185">Reference proteome</keyword>
<feature type="region of interest" description="Disordered" evidence="2">
    <location>
        <begin position="735"/>
        <end position="775"/>
    </location>
</feature>
<feature type="compositionally biased region" description="Basic and acidic residues" evidence="2">
    <location>
        <begin position="547"/>
        <end position="556"/>
    </location>
</feature>
<protein>
    <recommendedName>
        <fullName evidence="5">Protein kinase domain-containing protein</fullName>
    </recommendedName>
</protein>
<feature type="region of interest" description="Disordered" evidence="2">
    <location>
        <begin position="872"/>
        <end position="899"/>
    </location>
</feature>
<feature type="compositionally biased region" description="Low complexity" evidence="2">
    <location>
        <begin position="737"/>
        <end position="750"/>
    </location>
</feature>
<evidence type="ECO:0000313" key="3">
    <source>
        <dbReference type="Ensembl" id="ENSEBUP00000002751.1"/>
    </source>
</evidence>
<accession>A0A8C4N7H2</accession>
<name>A0A8C4N7H2_EPTBU</name>
<feature type="region of interest" description="Disordered" evidence="2">
    <location>
        <begin position="580"/>
        <end position="599"/>
    </location>
</feature>
<comment type="similarity">
    <text evidence="1">Belongs to the protein kinase superfamily.</text>
</comment>
<dbReference type="GeneTree" id="ENSGT00940000157066"/>
<dbReference type="Proteomes" id="UP000694388">
    <property type="component" value="Unplaced"/>
</dbReference>
<feature type="region of interest" description="Disordered" evidence="2">
    <location>
        <begin position="834"/>
        <end position="856"/>
    </location>
</feature>
<evidence type="ECO:0000256" key="2">
    <source>
        <dbReference type="SAM" id="MobiDB-lite"/>
    </source>
</evidence>
<reference evidence="3" key="1">
    <citation type="submission" date="2025-08" db="UniProtKB">
        <authorList>
            <consortium name="Ensembl"/>
        </authorList>
    </citation>
    <scope>IDENTIFICATION</scope>
</reference>
<dbReference type="Ensembl" id="ENSEBUT00000003111.1">
    <property type="protein sequence ID" value="ENSEBUP00000002751.1"/>
    <property type="gene ID" value="ENSEBUG00000002091.1"/>
</dbReference>
<feature type="region of interest" description="Disordered" evidence="2">
    <location>
        <begin position="530"/>
        <end position="565"/>
    </location>
</feature>
<organism evidence="3 4">
    <name type="scientific">Eptatretus burgeri</name>
    <name type="common">Inshore hagfish</name>
    <dbReference type="NCBI Taxonomy" id="7764"/>
    <lineage>
        <taxon>Eukaryota</taxon>
        <taxon>Metazoa</taxon>
        <taxon>Chordata</taxon>
        <taxon>Craniata</taxon>
        <taxon>Vertebrata</taxon>
        <taxon>Cyclostomata</taxon>
        <taxon>Myxini</taxon>
        <taxon>Myxiniformes</taxon>
        <taxon>Myxinidae</taxon>
        <taxon>Eptatretinae</taxon>
        <taxon>Eptatretus</taxon>
    </lineage>
</organism>
<feature type="region of interest" description="Disordered" evidence="2">
    <location>
        <begin position="797"/>
        <end position="821"/>
    </location>
</feature>
<sequence>MTLPGQCGKTEMEGRRLENAVNKRVKPPLPKKPTIPAKLACGGLDNQLKGVHPKSKATGVTQAYNNNNSQIVNEVDTKGMKQNCNSIGGDKYLVNEDRTNSSADHESHNGIAAGPSLHVGFVGGGDIGGGVRKDDLTLPEDEQSWWKIESENVSFVKSEVGIQPESDSPVSDNCAVGQCSGDSGVDSDERHGSKCWRAGTAAGKASSNAIQARLPSSVSDDVELLSHSDSRDSFSGEELHGAGPPPHPPVFGSAQPCAGPIEMKVQRCEVTPNAHVLNNIITDNKAYTTVNLEEESGGFQCAVVQGPVEVREASRKAVVELFSSSSKTGSVKKGAFGSEDNLESTSFSLICCTADGSGSKVMEGLNSRVPCLGPQEKAEMRFFDIGGGSGTNGGVPPFPVELSVEPLYAQSRKKKTNEKGKMTEVNVTPQTGAYDNMVNSCGDNTTDCSEEPVLDYLALTDKDDYDSTSPEHVYETLGRKGNLYSGVEQHAPIASKTAKSSLGKPGASGLVQPLVNDEFSIYAEVVDQKEPPTKEPMLKPYASQSDCPRRLVDASDRSTSSSTTPVEPLVLPAILQGSVSTGAEQDEPAEPPPRTTGSLGFGAHFQRKFSSRIKSKAGSAKAENCGSSLSSVTSSRPDENVVREGNVRHKLRRWQSLRVFFRWRRPEDETTKARQTCDKKQTLEGKLWSQSTESGLSVKTERNTESLPSLQIPITSSSNTSFSNASETRIAMVPVHSSTSNPPNSTPQPTISRGFSTSKSESKTRLLQSVPSGEHSTRQLITWVTRFLRSLAPTKRSLQAPDDAEPYLINRGQGLDHGEKPQANREVPILREAQGRGQPGQAPGSEGGSNTEGSTGVMTEIYSNIGMGRACMVPPKHPRQRDQPEAAWPSPKTSPPLAPALIRLKPNQLPASELELNQSPSKLPQNLLKHCNTESVKNTLAPEVSARLATPMSVTTEANNSEVSTVQPSLIFSDVWDTTAVSERIRCLHLTALKSFAAKYQVMFEEQRPVLHNVCWKDFSLLSETPICSTTSGTYFRASCTKDIQRPYTLKFCHSTSVGNPTPPLRDNSSHFNIQHVASFFHTDTLAHSEANRPAGKQIARRLVLASADVPTQTLADFIRTTSHFHRAHPDIYEKQTCLLLLQLSSAVEHKVYGSLSQDNMDPDALLLSMPMGLVSQSPACQDPPDSACLPRILIEAGHGTPQRVSKTKVADAQNAPEFYIGVLVYQLLHLPNPFADSSYEDVANDLPPIPRLSIYSPGLEKLARLLLAPTGHIPATEACTVLRCLLWGPRDEMLRVLSSQSRIGSNKQCAVALRNWRDIKCTLLLMKLAEMALEPGASGISLEDWLCLQYLTTSSTDDISRATFLLQQG</sequence>